<keyword evidence="2" id="KW-1185">Reference proteome</keyword>
<evidence type="ECO:0000313" key="2">
    <source>
        <dbReference type="Proteomes" id="UP000054805"/>
    </source>
</evidence>
<dbReference type="AlphaFoldDB" id="A0A0V1GQ97"/>
<comment type="caution">
    <text evidence="1">The sequence shown here is derived from an EMBL/GenBank/DDBJ whole genome shotgun (WGS) entry which is preliminary data.</text>
</comment>
<organism evidence="1 2">
    <name type="scientific">Trichinella pseudospiralis</name>
    <name type="common">Parasitic roundworm</name>
    <dbReference type="NCBI Taxonomy" id="6337"/>
    <lineage>
        <taxon>Eukaryota</taxon>
        <taxon>Metazoa</taxon>
        <taxon>Ecdysozoa</taxon>
        <taxon>Nematoda</taxon>
        <taxon>Enoplea</taxon>
        <taxon>Dorylaimia</taxon>
        <taxon>Trichinellida</taxon>
        <taxon>Trichinellidae</taxon>
        <taxon>Trichinella</taxon>
    </lineage>
</organism>
<dbReference type="EMBL" id="JYDS01000916">
    <property type="protein sequence ID" value="KRZ00147.1"/>
    <property type="molecule type" value="Genomic_DNA"/>
</dbReference>
<name>A0A0V1GQ97_TRIPS</name>
<accession>A0A0V1GQ97</accession>
<protein>
    <submittedName>
        <fullName evidence="1">Uncharacterized protein</fullName>
    </submittedName>
</protein>
<reference evidence="1 2" key="1">
    <citation type="submission" date="2015-01" db="EMBL/GenBank/DDBJ databases">
        <title>Evolution of Trichinella species and genotypes.</title>
        <authorList>
            <person name="Korhonen P.K."/>
            <person name="Edoardo P."/>
            <person name="Giuseppe L.R."/>
            <person name="Gasser R.B."/>
        </authorList>
    </citation>
    <scope>NUCLEOTIDE SEQUENCE [LARGE SCALE GENOMIC DNA]</scope>
    <source>
        <strain evidence="1">ISS588</strain>
    </source>
</reference>
<proteinExistence type="predicted"/>
<dbReference type="Proteomes" id="UP000054805">
    <property type="component" value="Unassembled WGS sequence"/>
</dbReference>
<gene>
    <name evidence="1" type="ORF">T4B_9012</name>
</gene>
<evidence type="ECO:0000313" key="1">
    <source>
        <dbReference type="EMBL" id="KRZ00147.1"/>
    </source>
</evidence>
<sequence>MVVSGLALMRASISHRMVTSSSRETTALANTLQNAPPHHGALSQENLHSIFSSVMAIAIFCFSSPLNKSWIYLSSNGFPRQEMNRRKAPKKLWAVISDVDSKCIALVAMHVNKQI</sequence>